<dbReference type="InterPro" id="IPR010432">
    <property type="entry name" value="RDD"/>
</dbReference>
<evidence type="ECO:0000256" key="1">
    <source>
        <dbReference type="ARBA" id="ARBA00004651"/>
    </source>
</evidence>
<evidence type="ECO:0000256" key="4">
    <source>
        <dbReference type="ARBA" id="ARBA00022989"/>
    </source>
</evidence>
<dbReference type="AlphaFoldDB" id="A0A2S5GFH0"/>
<dbReference type="Pfam" id="PF06271">
    <property type="entry name" value="RDD"/>
    <property type="match status" value="1"/>
</dbReference>
<protein>
    <recommendedName>
        <fullName evidence="7">RDD domain-containing protein</fullName>
    </recommendedName>
</protein>
<evidence type="ECO:0000256" key="3">
    <source>
        <dbReference type="ARBA" id="ARBA00022692"/>
    </source>
</evidence>
<keyword evidence="2" id="KW-1003">Cell membrane</keyword>
<feature type="transmembrane region" description="Helical" evidence="6">
    <location>
        <begin position="35"/>
        <end position="53"/>
    </location>
</feature>
<evidence type="ECO:0000256" key="2">
    <source>
        <dbReference type="ARBA" id="ARBA00022475"/>
    </source>
</evidence>
<feature type="domain" description="RDD" evidence="7">
    <location>
        <begin position="2"/>
        <end position="127"/>
    </location>
</feature>
<evidence type="ECO:0000256" key="5">
    <source>
        <dbReference type="ARBA" id="ARBA00023136"/>
    </source>
</evidence>
<feature type="transmembrane region" description="Helical" evidence="6">
    <location>
        <begin position="7"/>
        <end position="29"/>
    </location>
</feature>
<dbReference type="GO" id="GO:0005886">
    <property type="term" value="C:plasma membrane"/>
    <property type="evidence" value="ECO:0007669"/>
    <property type="project" value="UniProtKB-SubCell"/>
</dbReference>
<gene>
    <name evidence="8" type="ORF">C4B60_06185</name>
</gene>
<reference evidence="8 9" key="1">
    <citation type="submission" date="2018-02" db="EMBL/GenBank/DDBJ databases">
        <title>Jeotgalibacillus proteolyticum sp. nov. a protease producing bacterium isolated from ocean sediments of Laizhou Bay.</title>
        <authorList>
            <person name="Li Y."/>
        </authorList>
    </citation>
    <scope>NUCLEOTIDE SEQUENCE [LARGE SCALE GENOMIC DNA]</scope>
    <source>
        <strain evidence="8 9">22-7</strain>
    </source>
</reference>
<dbReference type="PANTHER" id="PTHR36115:SF9">
    <property type="entry name" value="LMO1584 PROTEIN"/>
    <property type="match status" value="1"/>
</dbReference>
<evidence type="ECO:0000256" key="6">
    <source>
        <dbReference type="SAM" id="Phobius"/>
    </source>
</evidence>
<proteinExistence type="predicted"/>
<sequence>MRVWAYLFDVIVIAAINNVLIRPFFSLIGIESSGFISPLGIATSITFFAYFVLMTKFFQQTLGKMVFGLKVVSLGNAQLSWSAVIFRELIGRYLHTGISIFSFPVLIFLYAIVGFTPKKQGIHDFIADTSVIHERTLVTVKEPEQTQMIY</sequence>
<evidence type="ECO:0000313" key="9">
    <source>
        <dbReference type="Proteomes" id="UP000239047"/>
    </source>
</evidence>
<keyword evidence="9" id="KW-1185">Reference proteome</keyword>
<dbReference type="Proteomes" id="UP000239047">
    <property type="component" value="Unassembled WGS sequence"/>
</dbReference>
<dbReference type="EMBL" id="PREZ01000002">
    <property type="protein sequence ID" value="PPA71792.1"/>
    <property type="molecule type" value="Genomic_DNA"/>
</dbReference>
<comment type="subcellular location">
    <subcellularLocation>
        <location evidence="1">Cell membrane</location>
        <topology evidence="1">Multi-pass membrane protein</topology>
    </subcellularLocation>
</comment>
<keyword evidence="4 6" id="KW-1133">Transmembrane helix</keyword>
<dbReference type="InterPro" id="IPR051791">
    <property type="entry name" value="Pra-immunoreactive"/>
</dbReference>
<feature type="transmembrane region" description="Helical" evidence="6">
    <location>
        <begin position="92"/>
        <end position="113"/>
    </location>
</feature>
<organism evidence="8 9">
    <name type="scientific">Jeotgalibacillus proteolyticus</name>
    <dbReference type="NCBI Taxonomy" id="2082395"/>
    <lineage>
        <taxon>Bacteria</taxon>
        <taxon>Bacillati</taxon>
        <taxon>Bacillota</taxon>
        <taxon>Bacilli</taxon>
        <taxon>Bacillales</taxon>
        <taxon>Caryophanaceae</taxon>
        <taxon>Jeotgalibacillus</taxon>
    </lineage>
</organism>
<comment type="caution">
    <text evidence="8">The sequence shown here is derived from an EMBL/GenBank/DDBJ whole genome shotgun (WGS) entry which is preliminary data.</text>
</comment>
<evidence type="ECO:0000313" key="8">
    <source>
        <dbReference type="EMBL" id="PPA71792.1"/>
    </source>
</evidence>
<dbReference type="OrthoDB" id="9793824at2"/>
<keyword evidence="5 6" id="KW-0472">Membrane</keyword>
<evidence type="ECO:0000259" key="7">
    <source>
        <dbReference type="Pfam" id="PF06271"/>
    </source>
</evidence>
<accession>A0A2S5GFH0</accession>
<dbReference type="PANTHER" id="PTHR36115">
    <property type="entry name" value="PROLINE-RICH ANTIGEN HOMOLOG-RELATED"/>
    <property type="match status" value="1"/>
</dbReference>
<name>A0A2S5GFH0_9BACL</name>
<keyword evidence="3 6" id="KW-0812">Transmembrane</keyword>